<evidence type="ECO:0000313" key="2">
    <source>
        <dbReference type="Proteomes" id="UP000625711"/>
    </source>
</evidence>
<proteinExistence type="predicted"/>
<gene>
    <name evidence="1" type="ORF">GWI33_002558</name>
</gene>
<protein>
    <submittedName>
        <fullName evidence="1">Uncharacterized protein</fullName>
    </submittedName>
</protein>
<comment type="caution">
    <text evidence="1">The sequence shown here is derived from an EMBL/GenBank/DDBJ whole genome shotgun (WGS) entry which is preliminary data.</text>
</comment>
<evidence type="ECO:0000313" key="1">
    <source>
        <dbReference type="EMBL" id="KAF7287194.1"/>
    </source>
</evidence>
<dbReference type="EMBL" id="JAACXV010000016">
    <property type="protein sequence ID" value="KAF7287194.1"/>
    <property type="molecule type" value="Genomic_DNA"/>
</dbReference>
<dbReference type="AlphaFoldDB" id="A0A834IVH0"/>
<organism evidence="1 2">
    <name type="scientific">Rhynchophorus ferrugineus</name>
    <name type="common">Red palm weevil</name>
    <name type="synonym">Curculio ferrugineus</name>
    <dbReference type="NCBI Taxonomy" id="354439"/>
    <lineage>
        <taxon>Eukaryota</taxon>
        <taxon>Metazoa</taxon>
        <taxon>Ecdysozoa</taxon>
        <taxon>Arthropoda</taxon>
        <taxon>Hexapoda</taxon>
        <taxon>Insecta</taxon>
        <taxon>Pterygota</taxon>
        <taxon>Neoptera</taxon>
        <taxon>Endopterygota</taxon>
        <taxon>Coleoptera</taxon>
        <taxon>Polyphaga</taxon>
        <taxon>Cucujiformia</taxon>
        <taxon>Curculionidae</taxon>
        <taxon>Dryophthorinae</taxon>
        <taxon>Rhynchophorus</taxon>
    </lineage>
</organism>
<reference evidence="1" key="1">
    <citation type="submission" date="2020-08" db="EMBL/GenBank/DDBJ databases">
        <title>Genome sequencing and assembly of the red palm weevil Rhynchophorus ferrugineus.</title>
        <authorList>
            <person name="Dias G.B."/>
            <person name="Bergman C.M."/>
            <person name="Manee M."/>
        </authorList>
    </citation>
    <scope>NUCLEOTIDE SEQUENCE</scope>
    <source>
        <strain evidence="1">AA-2017</strain>
        <tissue evidence="1">Whole larva</tissue>
    </source>
</reference>
<accession>A0A834IVH0</accession>
<keyword evidence="2" id="KW-1185">Reference proteome</keyword>
<dbReference type="Proteomes" id="UP000625711">
    <property type="component" value="Unassembled WGS sequence"/>
</dbReference>
<sequence length="118" mass="13330">MRVSQKNSPPVLVSAQDKHISIHSHSEYIVKMGKWQTPTTWQLKINKIIGENRIGVVSITPSVNKPSPENTIYSYKEYLDKNNGAGYGTQSDRTYDNFVGFRPARLDWTSGALIIFSN</sequence>
<name>A0A834IVH0_RHYFE</name>